<reference evidence="1" key="1">
    <citation type="submission" date="2023-10" db="EMBL/GenBank/DDBJ databases">
        <title>Whole genome sequencing of actinobacterial strain Amycolatopsis sp. (BCA-696) identifies the underlying plant growth-promoting genes.</title>
        <authorList>
            <person name="Gandham P."/>
            <person name="Vadla N."/>
            <person name="Saji A."/>
            <person name="Srinivas V."/>
            <person name="Ruperao P."/>
            <person name="Selvanayagam S."/>
            <person name="Saxena R.K."/>
            <person name="Rathore A."/>
            <person name="Gopalakrishnan S."/>
            <person name="Thakur V."/>
        </authorList>
    </citation>
    <scope>NUCLEOTIDE SEQUENCE</scope>
    <source>
        <strain evidence="1">BCA-696</strain>
    </source>
</reference>
<dbReference type="EMBL" id="CP150484">
    <property type="protein sequence ID" value="WYW19553.1"/>
    <property type="molecule type" value="Genomic_DNA"/>
</dbReference>
<evidence type="ECO:0000313" key="2">
    <source>
        <dbReference type="Proteomes" id="UP001456344"/>
    </source>
</evidence>
<sequence length="330" mass="35572">MLIELDEIRSLMIRTCERSGVPASQVELVVGHYLDGELRGKKTHGLAKFCFESQYFHERQGPPEITHDRKAITVVNARREVGPISAAFATDIAVRKARRFGVGMVGVVNSQRYGILATWTERMAGEGCVGVAMNTSTADVTLPGAGEGFLGVNPLSFAVPTADEPLVADMSTTKAPMGLLWEARRGGQALPPGCFVDRDGHYTLDPDDAVSAVMFGEHKGFAISLLVQLLTGSIFGFPMGTEVDSIWRTGYTFLALDPAFGGAAADFVSANSRLVESIENVRTTNGSGLRLFSRNGLKARNDAIRVGLLEVSDSVLERLRSCASGDHREH</sequence>
<organism evidence="1 2">
    <name type="scientific">Amycolatopsis coloradensis</name>
    <dbReference type="NCBI Taxonomy" id="76021"/>
    <lineage>
        <taxon>Bacteria</taxon>
        <taxon>Bacillati</taxon>
        <taxon>Actinomycetota</taxon>
        <taxon>Actinomycetes</taxon>
        <taxon>Pseudonocardiales</taxon>
        <taxon>Pseudonocardiaceae</taxon>
        <taxon>Amycolatopsis</taxon>
    </lineage>
</organism>
<accession>A0ACD5BJW3</accession>
<protein>
    <submittedName>
        <fullName evidence="1">Ldh family oxidoreductase</fullName>
    </submittedName>
</protein>
<name>A0ACD5BJW3_9PSEU</name>
<dbReference type="Proteomes" id="UP001456344">
    <property type="component" value="Chromosome"/>
</dbReference>
<gene>
    <name evidence="1" type="ORF">LCL61_28810</name>
</gene>
<evidence type="ECO:0000313" key="1">
    <source>
        <dbReference type="EMBL" id="WYW19553.1"/>
    </source>
</evidence>
<keyword evidence="2" id="KW-1185">Reference proteome</keyword>
<proteinExistence type="predicted"/>